<dbReference type="OrthoDB" id="5839at2759"/>
<keyword evidence="2" id="KW-1185">Reference proteome</keyword>
<reference evidence="1" key="2">
    <citation type="submission" date="2020-05" db="UniProtKB">
        <authorList>
            <consortium name="EnsemblMetazoa"/>
        </authorList>
    </citation>
    <scope>IDENTIFICATION</scope>
    <source>
        <strain evidence="1">LVP_AGWG</strain>
    </source>
</reference>
<evidence type="ECO:0000313" key="2">
    <source>
        <dbReference type="Proteomes" id="UP000008820"/>
    </source>
</evidence>
<dbReference type="Gene3D" id="3.30.230.90">
    <property type="match status" value="1"/>
</dbReference>
<name>A0A6I8TXN0_AEDAE</name>
<accession>A0A6I8TXN0</accession>
<dbReference type="InParanoid" id="A0A6I8TXN0"/>
<dbReference type="AlphaFoldDB" id="A0A6I8TXN0"/>
<gene>
    <name evidence="1" type="primary">110678186</name>
</gene>
<dbReference type="InterPro" id="IPR053720">
    <property type="entry name" value="Psm_Assembly_Chaperone"/>
</dbReference>
<dbReference type="InterPro" id="IPR018788">
    <property type="entry name" value="Proteasome_assmbl_chp_3"/>
</dbReference>
<dbReference type="Proteomes" id="UP000008820">
    <property type="component" value="Chromosome 3"/>
</dbReference>
<dbReference type="GO" id="GO:0043248">
    <property type="term" value="P:proteasome assembly"/>
    <property type="evidence" value="ECO:0007669"/>
    <property type="project" value="InterPro"/>
</dbReference>
<organism evidence="1 2">
    <name type="scientific">Aedes aegypti</name>
    <name type="common">Yellowfever mosquito</name>
    <name type="synonym">Culex aegypti</name>
    <dbReference type="NCBI Taxonomy" id="7159"/>
    <lineage>
        <taxon>Eukaryota</taxon>
        <taxon>Metazoa</taxon>
        <taxon>Ecdysozoa</taxon>
        <taxon>Arthropoda</taxon>
        <taxon>Hexapoda</taxon>
        <taxon>Insecta</taxon>
        <taxon>Pterygota</taxon>
        <taxon>Neoptera</taxon>
        <taxon>Endopterygota</taxon>
        <taxon>Diptera</taxon>
        <taxon>Nematocera</taxon>
        <taxon>Culicoidea</taxon>
        <taxon>Culicidae</taxon>
        <taxon>Culicinae</taxon>
        <taxon>Aedini</taxon>
        <taxon>Aedes</taxon>
        <taxon>Stegomyia</taxon>
    </lineage>
</organism>
<protein>
    <submittedName>
        <fullName evidence="1">Uncharacterized protein</fullName>
    </submittedName>
</protein>
<reference evidence="1 2" key="1">
    <citation type="submission" date="2017-06" db="EMBL/GenBank/DDBJ databases">
        <title>Aedes aegypti genome working group (AGWG) sequencing and assembly.</title>
        <authorList>
            <consortium name="Aedes aegypti Genome Working Group (AGWG)"/>
            <person name="Matthews B.J."/>
        </authorList>
    </citation>
    <scope>NUCLEOTIDE SEQUENCE [LARGE SCALE GENOMIC DNA]</scope>
    <source>
        <strain evidence="1 2">LVP_AGWG</strain>
    </source>
</reference>
<sequence length="123" mass="13663">MSSEKAFDYIETIQIGDHPTDIVYHRFANKSFLLITQRQKVTNVYTVRNQAGNEPGGGGAELGSNRIYSIKHTFGAASDETEAAIRYLMNFISKNDEIVITLGLKEIDKGSLDQIGAQLRKIV</sequence>
<evidence type="ECO:0000313" key="1">
    <source>
        <dbReference type="EnsemblMetazoa" id="AAEL020120-PA"/>
    </source>
</evidence>
<proteinExistence type="predicted"/>
<dbReference type="EnsemblMetazoa" id="AAEL020120-RA">
    <property type="protein sequence ID" value="AAEL020120-PA"/>
    <property type="gene ID" value="AAEL020120"/>
</dbReference>
<dbReference type="Pfam" id="PF10178">
    <property type="entry name" value="PAC3"/>
    <property type="match status" value="1"/>
</dbReference>